<keyword evidence="2" id="KW-1185">Reference proteome</keyword>
<proteinExistence type="predicted"/>
<comment type="caution">
    <text evidence="1">The sequence shown here is derived from an EMBL/GenBank/DDBJ whole genome shotgun (WGS) entry which is preliminary data.</text>
</comment>
<dbReference type="AlphaFoldDB" id="A0A8H8UGW0"/>
<dbReference type="PANTHER" id="PTHR42085:SF4">
    <property type="entry name" value="F-BOX DOMAIN-CONTAINING PROTEIN"/>
    <property type="match status" value="1"/>
</dbReference>
<dbReference type="InterPro" id="IPR038883">
    <property type="entry name" value="AN11006-like"/>
</dbReference>
<gene>
    <name evidence="1" type="ORF">LOCC1_G007049</name>
</gene>
<dbReference type="PANTHER" id="PTHR42085">
    <property type="entry name" value="F-BOX DOMAIN-CONTAINING PROTEIN"/>
    <property type="match status" value="1"/>
</dbReference>
<name>A0A8H8UGW0_9HELO</name>
<evidence type="ECO:0008006" key="3">
    <source>
        <dbReference type="Google" id="ProtNLM"/>
    </source>
</evidence>
<reference evidence="1 2" key="1">
    <citation type="submission" date="2018-05" db="EMBL/GenBank/DDBJ databases">
        <title>Genome sequencing and assembly of the regulated plant pathogen Lachnellula willkommii and related sister species for the development of diagnostic species identification markers.</title>
        <authorList>
            <person name="Giroux E."/>
            <person name="Bilodeau G."/>
        </authorList>
    </citation>
    <scope>NUCLEOTIDE SEQUENCE [LARGE SCALE GENOMIC DNA]</scope>
    <source>
        <strain evidence="1 2">CBS 160.35</strain>
    </source>
</reference>
<dbReference type="OrthoDB" id="2951834at2759"/>
<evidence type="ECO:0000313" key="1">
    <source>
        <dbReference type="EMBL" id="TVY44662.1"/>
    </source>
</evidence>
<organism evidence="1 2">
    <name type="scientific">Lachnellula occidentalis</name>
    <dbReference type="NCBI Taxonomy" id="215460"/>
    <lineage>
        <taxon>Eukaryota</taxon>
        <taxon>Fungi</taxon>
        <taxon>Dikarya</taxon>
        <taxon>Ascomycota</taxon>
        <taxon>Pezizomycotina</taxon>
        <taxon>Leotiomycetes</taxon>
        <taxon>Helotiales</taxon>
        <taxon>Lachnaceae</taxon>
        <taxon>Lachnellula</taxon>
    </lineage>
</organism>
<evidence type="ECO:0000313" key="2">
    <source>
        <dbReference type="Proteomes" id="UP000443090"/>
    </source>
</evidence>
<sequence length="618" mass="69301">MPPSSLTFLDLPGEIRNQIYCQLLLVPSLSTPRLLGDPPIYPSILSTCHKIHSEALPILYGDNTFLAHPNLLTGLPRLRLYYSTISSPSLISQIRRFHIRVRLDNDPNFSAQKAQECFSGVEELTIEVFQAQFGSSDYKVLRLFEGVRGVDRTRIYGSVAGFPEYVEWLQNVMSSPVGKEAESFGREKVLEKTVDVRSGDAYNIWTVSGRSACTGEVKGFGFPQPIPKFQHDAFLSQALNLHLRPPTSFETSSNIGRMDQHKDRALAEKAREEREEVQSRHDAGVDAVVQAMTHANIDAFLQRIRDAITDAVSQSMDPPTEDRRNLAINAISHGEVDCMPMKADEHPRLIESPPQLPWPTGNTGSQFLDKFPSEIRNEVYKYLLCSPMLADLAHVHVVPRGLSGCKYVAYNLSPSILQTCRQVYAEASIVLYEFNSFHYVATGPLNHSSHMPERQQVLIEMSPISRYFRYGCVPTTPRPFQTLFPVAKKIRHWRVLINPELASACLPRSFLGDSSELPTELAFFALAFSQQPIKSIELILIPKGVQPAYSNLDYIEPQQYLAPLRSFRSLHSITFLDADSSILPCLFADNASLVPQSNLPGQVLEDEIRLLVTGFTPV</sequence>
<protein>
    <recommendedName>
        <fullName evidence="3">F-box domain-containing protein</fullName>
    </recommendedName>
</protein>
<accession>A0A8H8UGW0</accession>
<dbReference type="Proteomes" id="UP000443090">
    <property type="component" value="Unassembled WGS sequence"/>
</dbReference>
<dbReference type="EMBL" id="QGMI01000225">
    <property type="protein sequence ID" value="TVY44662.1"/>
    <property type="molecule type" value="Genomic_DNA"/>
</dbReference>